<dbReference type="Proteomes" id="UP000324143">
    <property type="component" value="Unassembled WGS sequence"/>
</dbReference>
<sequence length="216" mass="25224">MFDGLIKKTKIIESEIDLFLDNITKSALVFKEAIRDYSKGEKKDLKKRIEQISDLERQTDEVRREIKFKLYREMLIPDARGDVLGLLETMDDLVDIAKEVVVQIDIEKPEIFPEIEDKFLKLADYSSKAIESTSKAGNAYFRNITEVNNYINKVKFYETEADDVETEIKKIIFDKKDCELSKKIHLRDIIVRVAFLSDEAEEVCERIAVYSIKRNI</sequence>
<evidence type="ECO:0000313" key="2">
    <source>
        <dbReference type="EMBL" id="TYB31476.1"/>
    </source>
</evidence>
<reference evidence="2" key="1">
    <citation type="submission" date="2019-08" db="EMBL/GenBank/DDBJ databases">
        <title>Genomic characterization of a novel candidate phylum (ARYD3) from a high temperature, high salinity tertiary oil reservoir in north central Oklahoma, USA.</title>
        <authorList>
            <person name="Youssef N.H."/>
            <person name="Yadav A."/>
            <person name="Elshahed M.S."/>
        </authorList>
    </citation>
    <scope>NUCLEOTIDE SEQUENCE [LARGE SCALE GENOMIC DNA]</scope>
    <source>
        <strain evidence="2">ARYD3</strain>
    </source>
</reference>
<dbReference type="Pfam" id="PF01865">
    <property type="entry name" value="PhoU_div"/>
    <property type="match status" value="1"/>
</dbReference>
<dbReference type="InterPro" id="IPR002727">
    <property type="entry name" value="DUF47"/>
</dbReference>
<dbReference type="InterPro" id="IPR038078">
    <property type="entry name" value="PhoU-like_sf"/>
</dbReference>
<dbReference type="PANTHER" id="PTHR36536:SF3">
    <property type="entry name" value="UPF0111 PROTEIN HI_1603"/>
    <property type="match status" value="1"/>
</dbReference>
<keyword evidence="3" id="KW-1185">Reference proteome</keyword>
<proteinExistence type="inferred from homology"/>
<name>A0A5D0MEN7_9BACT</name>
<dbReference type="PANTHER" id="PTHR36536">
    <property type="entry name" value="UPF0111 PROTEIN HI_1603"/>
    <property type="match status" value="1"/>
</dbReference>
<organism evidence="2 3">
    <name type="scientific">Candidatus Mcinerneyibacterium aminivorans</name>
    <dbReference type="NCBI Taxonomy" id="2703815"/>
    <lineage>
        <taxon>Bacteria</taxon>
        <taxon>Candidatus Macinerneyibacteriota</taxon>
        <taxon>Candidatus Mcinerneyibacteria</taxon>
        <taxon>Candidatus Mcinerneyibacteriales</taxon>
        <taxon>Candidatus Mcinerneyibacteriaceae</taxon>
        <taxon>Candidatus Mcinerneyibacterium</taxon>
    </lineage>
</organism>
<evidence type="ECO:0000256" key="1">
    <source>
        <dbReference type="ARBA" id="ARBA00008591"/>
    </source>
</evidence>
<comment type="caution">
    <text evidence="2">The sequence shown here is derived from an EMBL/GenBank/DDBJ whole genome shotgun (WGS) entry which is preliminary data.</text>
</comment>
<gene>
    <name evidence="2" type="ORF">FXF47_03940</name>
</gene>
<dbReference type="InterPro" id="IPR018445">
    <property type="entry name" value="Put_Phosphate_transp_reg"/>
</dbReference>
<dbReference type="AlphaFoldDB" id="A0A5D0MEN7"/>
<comment type="similarity">
    <text evidence="1">Belongs to the UPF0111 family.</text>
</comment>
<protein>
    <submittedName>
        <fullName evidence="2">DUF47 family protein</fullName>
    </submittedName>
</protein>
<evidence type="ECO:0000313" key="3">
    <source>
        <dbReference type="Proteomes" id="UP000324143"/>
    </source>
</evidence>
<dbReference type="Gene3D" id="1.20.58.220">
    <property type="entry name" value="Phosphate transport system protein phou homolog 2, domain 2"/>
    <property type="match status" value="1"/>
</dbReference>
<dbReference type="EMBL" id="VSIX01000033">
    <property type="protein sequence ID" value="TYB31476.1"/>
    <property type="molecule type" value="Genomic_DNA"/>
</dbReference>
<accession>A0A5D0MEN7</accession>